<evidence type="ECO:0000313" key="2">
    <source>
        <dbReference type="EMBL" id="KOM40927.1"/>
    </source>
</evidence>
<protein>
    <submittedName>
        <fullName evidence="2">Uncharacterized protein</fullName>
    </submittedName>
</protein>
<dbReference type="Proteomes" id="UP000053144">
    <property type="component" value="Chromosome 4"/>
</dbReference>
<evidence type="ECO:0000313" key="3">
    <source>
        <dbReference type="Proteomes" id="UP000053144"/>
    </source>
</evidence>
<organism evidence="2 3">
    <name type="scientific">Phaseolus angularis</name>
    <name type="common">Azuki bean</name>
    <name type="synonym">Vigna angularis</name>
    <dbReference type="NCBI Taxonomy" id="3914"/>
    <lineage>
        <taxon>Eukaryota</taxon>
        <taxon>Viridiplantae</taxon>
        <taxon>Streptophyta</taxon>
        <taxon>Embryophyta</taxon>
        <taxon>Tracheophyta</taxon>
        <taxon>Spermatophyta</taxon>
        <taxon>Magnoliopsida</taxon>
        <taxon>eudicotyledons</taxon>
        <taxon>Gunneridae</taxon>
        <taxon>Pentapetalae</taxon>
        <taxon>rosids</taxon>
        <taxon>fabids</taxon>
        <taxon>Fabales</taxon>
        <taxon>Fabaceae</taxon>
        <taxon>Papilionoideae</taxon>
        <taxon>50 kb inversion clade</taxon>
        <taxon>NPAAA clade</taxon>
        <taxon>indigoferoid/millettioid clade</taxon>
        <taxon>Phaseoleae</taxon>
        <taxon>Vigna</taxon>
    </lineage>
</organism>
<accession>A0A0L9UEG2</accession>
<dbReference type="AlphaFoldDB" id="A0A0L9UEG2"/>
<evidence type="ECO:0000256" key="1">
    <source>
        <dbReference type="SAM" id="MobiDB-lite"/>
    </source>
</evidence>
<name>A0A0L9UEG2_PHAAN</name>
<feature type="region of interest" description="Disordered" evidence="1">
    <location>
        <begin position="88"/>
        <end position="138"/>
    </location>
</feature>
<dbReference type="EMBL" id="CM003374">
    <property type="protein sequence ID" value="KOM40927.1"/>
    <property type="molecule type" value="Genomic_DNA"/>
</dbReference>
<reference evidence="3" key="1">
    <citation type="journal article" date="2015" name="Proc. Natl. Acad. Sci. U.S.A.">
        <title>Genome sequencing of adzuki bean (Vigna angularis) provides insight into high starch and low fat accumulation and domestication.</title>
        <authorList>
            <person name="Yang K."/>
            <person name="Tian Z."/>
            <person name="Chen C."/>
            <person name="Luo L."/>
            <person name="Zhao B."/>
            <person name="Wang Z."/>
            <person name="Yu L."/>
            <person name="Li Y."/>
            <person name="Sun Y."/>
            <person name="Li W."/>
            <person name="Chen Y."/>
            <person name="Li Y."/>
            <person name="Zhang Y."/>
            <person name="Ai D."/>
            <person name="Zhao J."/>
            <person name="Shang C."/>
            <person name="Ma Y."/>
            <person name="Wu B."/>
            <person name="Wang M."/>
            <person name="Gao L."/>
            <person name="Sun D."/>
            <person name="Zhang P."/>
            <person name="Guo F."/>
            <person name="Wang W."/>
            <person name="Li Y."/>
            <person name="Wang J."/>
            <person name="Varshney R.K."/>
            <person name="Wang J."/>
            <person name="Ling H.Q."/>
            <person name="Wan P."/>
        </authorList>
    </citation>
    <scope>NUCLEOTIDE SEQUENCE</scope>
    <source>
        <strain evidence="3">cv. Jingnong 6</strain>
    </source>
</reference>
<feature type="compositionally biased region" description="Basic and acidic residues" evidence="1">
    <location>
        <begin position="17"/>
        <end position="41"/>
    </location>
</feature>
<feature type="compositionally biased region" description="Basic residues" evidence="1">
    <location>
        <begin position="120"/>
        <end position="129"/>
    </location>
</feature>
<dbReference type="Gramene" id="KOM40927">
    <property type="protein sequence ID" value="KOM40927"/>
    <property type="gene ID" value="LR48_Vigan04g112500"/>
</dbReference>
<gene>
    <name evidence="2" type="ORF">LR48_Vigan04g112500</name>
</gene>
<feature type="region of interest" description="Disordered" evidence="1">
    <location>
        <begin position="1"/>
        <end position="41"/>
    </location>
</feature>
<proteinExistence type="predicted"/>
<sequence length="138" mass="15459">MLNDPRIHRASTLTHLHSPEYHDNRDHENTPRAEPSMDARRHSISSFSALGMLSIFGAYAPTSPSTHALGGPYDNSFYFDESHIEIGTSSAAYGGHEGEEHIQPQPSQEEPPRPPQGRRNPTRNRRRPRVGTGHHYGD</sequence>